<keyword evidence="3" id="KW-1185">Reference proteome</keyword>
<proteinExistence type="predicted"/>
<reference evidence="2" key="1">
    <citation type="submission" date="2020-11" db="EMBL/GenBank/DDBJ databases">
        <authorList>
            <consortium name="DOE Joint Genome Institute"/>
            <person name="Ahrendt S."/>
            <person name="Riley R."/>
            <person name="Andreopoulos W."/>
            <person name="Labutti K."/>
            <person name="Pangilinan J."/>
            <person name="Ruiz-Duenas F.J."/>
            <person name="Barrasa J.M."/>
            <person name="Sanchez-Garcia M."/>
            <person name="Camarero S."/>
            <person name="Miyauchi S."/>
            <person name="Serrano A."/>
            <person name="Linde D."/>
            <person name="Babiker R."/>
            <person name="Drula E."/>
            <person name="Ayuso-Fernandez I."/>
            <person name="Pacheco R."/>
            <person name="Padilla G."/>
            <person name="Ferreira P."/>
            <person name="Barriuso J."/>
            <person name="Kellner H."/>
            <person name="Castanera R."/>
            <person name="Alfaro M."/>
            <person name="Ramirez L."/>
            <person name="Pisabarro A.G."/>
            <person name="Kuo A."/>
            <person name="Tritt A."/>
            <person name="Lipzen A."/>
            <person name="He G."/>
            <person name="Yan M."/>
            <person name="Ng V."/>
            <person name="Cullen D."/>
            <person name="Martin F."/>
            <person name="Rosso M.-N."/>
            <person name="Henrissat B."/>
            <person name="Hibbett D."/>
            <person name="Martinez A.T."/>
            <person name="Grigoriev I.V."/>
        </authorList>
    </citation>
    <scope>NUCLEOTIDE SEQUENCE</scope>
    <source>
        <strain evidence="2">CBS 506.95</strain>
    </source>
</reference>
<organism evidence="2 3">
    <name type="scientific">Crepidotus variabilis</name>
    <dbReference type="NCBI Taxonomy" id="179855"/>
    <lineage>
        <taxon>Eukaryota</taxon>
        <taxon>Fungi</taxon>
        <taxon>Dikarya</taxon>
        <taxon>Basidiomycota</taxon>
        <taxon>Agaricomycotina</taxon>
        <taxon>Agaricomycetes</taxon>
        <taxon>Agaricomycetidae</taxon>
        <taxon>Agaricales</taxon>
        <taxon>Agaricineae</taxon>
        <taxon>Crepidotaceae</taxon>
        <taxon>Crepidotus</taxon>
    </lineage>
</organism>
<comment type="caution">
    <text evidence="2">The sequence shown here is derived from an EMBL/GenBank/DDBJ whole genome shotgun (WGS) entry which is preliminary data.</text>
</comment>
<evidence type="ECO:0000313" key="2">
    <source>
        <dbReference type="EMBL" id="KAF9530859.1"/>
    </source>
</evidence>
<dbReference type="EMBL" id="MU157837">
    <property type="protein sequence ID" value="KAF9530859.1"/>
    <property type="molecule type" value="Genomic_DNA"/>
</dbReference>
<protein>
    <submittedName>
        <fullName evidence="2">Uncharacterized protein</fullName>
    </submittedName>
</protein>
<dbReference type="Proteomes" id="UP000807306">
    <property type="component" value="Unassembled WGS sequence"/>
</dbReference>
<gene>
    <name evidence="2" type="ORF">CPB83DRAFT_849759</name>
</gene>
<feature type="transmembrane region" description="Helical" evidence="1">
    <location>
        <begin position="7"/>
        <end position="27"/>
    </location>
</feature>
<feature type="transmembrane region" description="Helical" evidence="1">
    <location>
        <begin position="47"/>
        <end position="69"/>
    </location>
</feature>
<evidence type="ECO:0000256" key="1">
    <source>
        <dbReference type="SAM" id="Phobius"/>
    </source>
</evidence>
<name>A0A9P6ELM7_9AGAR</name>
<evidence type="ECO:0000313" key="3">
    <source>
        <dbReference type="Proteomes" id="UP000807306"/>
    </source>
</evidence>
<sequence>MSSFVQIALRIMASPLWSASVSGWVLRLSFTSDFLYRFGCLVTDSNILPLSAFIIPILNYPSFLLAFTVK</sequence>
<keyword evidence="1" id="KW-1133">Transmembrane helix</keyword>
<keyword evidence="1" id="KW-0472">Membrane</keyword>
<keyword evidence="1" id="KW-0812">Transmembrane</keyword>
<accession>A0A9P6ELM7</accession>
<dbReference type="AlphaFoldDB" id="A0A9P6ELM7"/>